<sequence length="34" mass="3782">MQPDKTPDLTKQTALDDSVLNRPTSAFSNVMCEK</sequence>
<accession>A0ABR6E668</accession>
<evidence type="ECO:0000313" key="2">
    <source>
        <dbReference type="Proteomes" id="UP000548119"/>
    </source>
</evidence>
<gene>
    <name evidence="1" type="ORF">GGR10_000994</name>
</gene>
<proteinExistence type="predicted"/>
<evidence type="ECO:0000313" key="1">
    <source>
        <dbReference type="EMBL" id="MBA9083145.1"/>
    </source>
</evidence>
<keyword evidence="2" id="KW-1185">Reference proteome</keyword>
<dbReference type="Proteomes" id="UP000548119">
    <property type="component" value="Unassembled WGS sequence"/>
</dbReference>
<name>A0ABR6E668_9HYPH</name>
<dbReference type="EMBL" id="JACJIR010000003">
    <property type="protein sequence ID" value="MBA9083145.1"/>
    <property type="molecule type" value="Genomic_DNA"/>
</dbReference>
<organism evidence="1 2">
    <name type="scientific">Bartonella chomelii</name>
    <dbReference type="NCBI Taxonomy" id="236402"/>
    <lineage>
        <taxon>Bacteria</taxon>
        <taxon>Pseudomonadati</taxon>
        <taxon>Pseudomonadota</taxon>
        <taxon>Alphaproteobacteria</taxon>
        <taxon>Hyphomicrobiales</taxon>
        <taxon>Bartonellaceae</taxon>
        <taxon>Bartonella</taxon>
    </lineage>
</organism>
<reference evidence="1 2" key="1">
    <citation type="submission" date="2020-08" db="EMBL/GenBank/DDBJ databases">
        <title>Genomic Encyclopedia of Type Strains, Phase IV (KMG-IV): sequencing the most valuable type-strain genomes for metagenomic binning, comparative biology and taxonomic classification.</title>
        <authorList>
            <person name="Goeker M."/>
        </authorList>
    </citation>
    <scope>NUCLEOTIDE SEQUENCE [LARGE SCALE GENOMIC DNA]</scope>
    <source>
        <strain evidence="1 2">DSM 21431</strain>
    </source>
</reference>
<protein>
    <submittedName>
        <fullName evidence="1">Uncharacterized protein</fullName>
    </submittedName>
</protein>
<comment type="caution">
    <text evidence="1">The sequence shown here is derived from an EMBL/GenBank/DDBJ whole genome shotgun (WGS) entry which is preliminary data.</text>
</comment>